<accession>A0A9N9CMI8</accession>
<dbReference type="EMBL" id="CAJVPV010006534">
    <property type="protein sequence ID" value="CAG8606588.1"/>
    <property type="molecule type" value="Genomic_DNA"/>
</dbReference>
<keyword evidence="2" id="KW-1185">Reference proteome</keyword>
<organism evidence="1 2">
    <name type="scientific">Acaulospora morrowiae</name>
    <dbReference type="NCBI Taxonomy" id="94023"/>
    <lineage>
        <taxon>Eukaryota</taxon>
        <taxon>Fungi</taxon>
        <taxon>Fungi incertae sedis</taxon>
        <taxon>Mucoromycota</taxon>
        <taxon>Glomeromycotina</taxon>
        <taxon>Glomeromycetes</taxon>
        <taxon>Diversisporales</taxon>
        <taxon>Acaulosporaceae</taxon>
        <taxon>Acaulospora</taxon>
    </lineage>
</organism>
<dbReference type="Proteomes" id="UP000789342">
    <property type="component" value="Unassembled WGS sequence"/>
</dbReference>
<dbReference type="AlphaFoldDB" id="A0A9N9CMI8"/>
<protein>
    <submittedName>
        <fullName evidence="1">15267_t:CDS:1</fullName>
    </submittedName>
</protein>
<sequence>MTVCETYTAIAMSRLLGKLRLRKLDEFKRVLSDGQLTEELKLSFLDETYTKEELFRCISYVAAETIRFTNDEFQSIANIALTNPVITPKQKARIEKWKINRQSAVRKRRVFNRYYGGSAYDSEEDYWSYSCY</sequence>
<name>A0A9N9CMI8_9GLOM</name>
<comment type="caution">
    <text evidence="1">The sequence shown here is derived from an EMBL/GenBank/DDBJ whole genome shotgun (WGS) entry which is preliminary data.</text>
</comment>
<evidence type="ECO:0000313" key="2">
    <source>
        <dbReference type="Proteomes" id="UP000789342"/>
    </source>
</evidence>
<proteinExistence type="predicted"/>
<evidence type="ECO:0000313" key="1">
    <source>
        <dbReference type="EMBL" id="CAG8606588.1"/>
    </source>
</evidence>
<reference evidence="1" key="1">
    <citation type="submission" date="2021-06" db="EMBL/GenBank/DDBJ databases">
        <authorList>
            <person name="Kallberg Y."/>
            <person name="Tangrot J."/>
            <person name="Rosling A."/>
        </authorList>
    </citation>
    <scope>NUCLEOTIDE SEQUENCE</scope>
    <source>
        <strain evidence="1">CL551</strain>
    </source>
</reference>
<gene>
    <name evidence="1" type="ORF">AMORRO_LOCUS8023</name>
</gene>